<dbReference type="AlphaFoldDB" id="A0A6G7YMW0"/>
<dbReference type="Pfam" id="PF05159">
    <property type="entry name" value="Capsule_synth"/>
    <property type="match status" value="1"/>
</dbReference>
<evidence type="ECO:0000313" key="2">
    <source>
        <dbReference type="Proteomes" id="UP000503222"/>
    </source>
</evidence>
<evidence type="ECO:0000313" key="1">
    <source>
        <dbReference type="EMBL" id="QIK78056.1"/>
    </source>
</evidence>
<dbReference type="GO" id="GO:0015774">
    <property type="term" value="P:polysaccharide transport"/>
    <property type="evidence" value="ECO:0007669"/>
    <property type="project" value="InterPro"/>
</dbReference>
<dbReference type="Proteomes" id="UP000503222">
    <property type="component" value="Chromosome"/>
</dbReference>
<accession>A0A6G7YMW0</accession>
<dbReference type="CDD" id="cd16439">
    <property type="entry name" value="beta_Kdo_transferase_KpsC_2"/>
    <property type="match status" value="1"/>
</dbReference>
<proteinExistence type="predicted"/>
<keyword evidence="2" id="KW-1185">Reference proteome</keyword>
<name>A0A6G7YMW0_9SPHN</name>
<reference evidence="1 2" key="1">
    <citation type="submission" date="2020-03" db="EMBL/GenBank/DDBJ databases">
        <title>Sphingomonas sp. nov., isolated from fish.</title>
        <authorList>
            <person name="Hyun D.-W."/>
            <person name="Bae J.-W."/>
        </authorList>
    </citation>
    <scope>NUCLEOTIDE SEQUENCE [LARGE SCALE GENOMIC DNA]</scope>
    <source>
        <strain evidence="1 2">HDW15B</strain>
    </source>
</reference>
<gene>
    <name evidence="1" type="ORF">G7077_03150</name>
</gene>
<dbReference type="KEGG" id="spii:G7077_03150"/>
<dbReference type="RefSeq" id="WP_166410450.1">
    <property type="nucleotide sequence ID" value="NZ_CP049869.1"/>
</dbReference>
<protein>
    <submittedName>
        <fullName evidence="1">Capsule biosynthesis protein</fullName>
    </submittedName>
</protein>
<sequence length="544" mass="59635">MNRNEAPDFFRVPPFPGARPASLMGPHNLDGVSGDDAHRLIAMLAERRVGGSFWGARPALPTRPYTLVRAQTYQRFGGQETAAPLLFWQSDPDAATREGHTIYGECDPWHLVNGATEVIAEGSDELVLVAAIAGVPVHCVSEGCYSQLAADPASLPELFKRLFLDTRGYADPFTRQPITLAELIELLTFWKELIDSNRQIEAAVGFAFWKQPTVAPLLWNGSTEVRFINHAATEPDGAVAIWKSRTPTADLAALEESGVRLLEVEDGFIRSAGLGADCVPPLSIIVDRSGIYFDPTQPSDLESLLHTGNFDAGVLERARHLREIIVASGISKYEQATAHLKRRVPRAHLLVPGQVEDDRSVQSGGGDVRTNLELLKRVRRTSPDAYILYKPHPDVEAGHRIGAVPEAQVLQFADEIVRDLPISALIDLCDEVHVNTSLAGFEALLRGKAVTTHGVPFYAGWGLTRDLGAVPARRAARRSLDELVAATLMLYPRYLDPHTGLPCPPEILVKRLADGQSQGGNHFLVAIRRLQGRLKRAMAKAMRR</sequence>
<dbReference type="InterPro" id="IPR007833">
    <property type="entry name" value="Capsule_polysaccharide_synth"/>
</dbReference>
<dbReference type="GO" id="GO:0000271">
    <property type="term" value="P:polysaccharide biosynthetic process"/>
    <property type="evidence" value="ECO:0007669"/>
    <property type="project" value="InterPro"/>
</dbReference>
<organism evidence="1 2">
    <name type="scientific">Sphingomonas piscis</name>
    <dbReference type="NCBI Taxonomy" id="2714943"/>
    <lineage>
        <taxon>Bacteria</taxon>
        <taxon>Pseudomonadati</taxon>
        <taxon>Pseudomonadota</taxon>
        <taxon>Alphaproteobacteria</taxon>
        <taxon>Sphingomonadales</taxon>
        <taxon>Sphingomonadaceae</taxon>
        <taxon>Sphingomonas</taxon>
    </lineage>
</organism>
<dbReference type="EMBL" id="CP049869">
    <property type="protein sequence ID" value="QIK78056.1"/>
    <property type="molecule type" value="Genomic_DNA"/>
</dbReference>